<dbReference type="GO" id="GO:0005886">
    <property type="term" value="C:plasma membrane"/>
    <property type="evidence" value="ECO:0007669"/>
    <property type="project" value="UniProtKB-SubCell"/>
</dbReference>
<evidence type="ECO:0000256" key="7">
    <source>
        <dbReference type="ARBA" id="ARBA00022692"/>
    </source>
</evidence>
<gene>
    <name evidence="17" type="ORF">SAMN05216200_10241</name>
</gene>
<evidence type="ECO:0000256" key="10">
    <source>
        <dbReference type="ARBA" id="ARBA00022984"/>
    </source>
</evidence>
<dbReference type="EMBL" id="FRDL01000002">
    <property type="protein sequence ID" value="SHN54775.1"/>
    <property type="molecule type" value="Genomic_DNA"/>
</dbReference>
<keyword evidence="12" id="KW-0472">Membrane</keyword>
<dbReference type="OrthoDB" id="9766847at2"/>
<protein>
    <submittedName>
        <fullName evidence="17">Penicillin-binding protein 2</fullName>
    </submittedName>
</protein>
<dbReference type="GO" id="GO:0009252">
    <property type="term" value="P:peptidoglycan biosynthetic process"/>
    <property type="evidence" value="ECO:0007669"/>
    <property type="project" value="UniProtKB-KW"/>
</dbReference>
<keyword evidence="3" id="KW-1003">Cell membrane</keyword>
<accession>A0A1M7S8Q7</accession>
<dbReference type="Pfam" id="PF00905">
    <property type="entry name" value="Transpeptidase"/>
    <property type="match status" value="1"/>
</dbReference>
<dbReference type="AlphaFoldDB" id="A0A1M7S8Q7"/>
<keyword evidence="10" id="KW-0573">Peptidoglycan synthesis</keyword>
<keyword evidence="7" id="KW-0812">Transmembrane</keyword>
<dbReference type="SUPFAM" id="SSF56601">
    <property type="entry name" value="beta-lactamase/transpeptidase-like"/>
    <property type="match status" value="1"/>
</dbReference>
<evidence type="ECO:0000256" key="6">
    <source>
        <dbReference type="ARBA" id="ARBA00022670"/>
    </source>
</evidence>
<dbReference type="PANTHER" id="PTHR30627:SF2">
    <property type="entry name" value="PEPTIDOGLYCAN D,D-TRANSPEPTIDASE MRDA"/>
    <property type="match status" value="1"/>
</dbReference>
<keyword evidence="8" id="KW-0378">Hydrolase</keyword>
<dbReference type="InterPro" id="IPR050515">
    <property type="entry name" value="Beta-lactam/transpept"/>
</dbReference>
<evidence type="ECO:0000256" key="5">
    <source>
        <dbReference type="ARBA" id="ARBA00022645"/>
    </source>
</evidence>
<evidence type="ECO:0000256" key="13">
    <source>
        <dbReference type="ARBA" id="ARBA00023316"/>
    </source>
</evidence>
<evidence type="ECO:0000256" key="9">
    <source>
        <dbReference type="ARBA" id="ARBA00022960"/>
    </source>
</evidence>
<dbReference type="InterPro" id="IPR017790">
    <property type="entry name" value="Penicillin-binding_protein_2"/>
</dbReference>
<dbReference type="STRING" id="1189325.SAMN04488119_103467"/>
<evidence type="ECO:0000313" key="17">
    <source>
        <dbReference type="EMBL" id="SHN54775.1"/>
    </source>
</evidence>
<reference evidence="17 18" key="1">
    <citation type="submission" date="2016-12" db="EMBL/GenBank/DDBJ databases">
        <authorList>
            <person name="Song W.-J."/>
            <person name="Kurnit D.M."/>
        </authorList>
    </citation>
    <scope>NUCLEOTIDE SEQUENCE [LARGE SCALE GENOMIC DNA]</scope>
    <source>
        <strain evidence="17 18">CGMCC 1.10808</strain>
    </source>
</reference>
<keyword evidence="5" id="KW-0121">Carboxypeptidase</keyword>
<evidence type="ECO:0000256" key="14">
    <source>
        <dbReference type="SAM" id="MobiDB-lite"/>
    </source>
</evidence>
<dbReference type="GO" id="GO:0006508">
    <property type="term" value="P:proteolysis"/>
    <property type="evidence" value="ECO:0007669"/>
    <property type="project" value="UniProtKB-KW"/>
</dbReference>
<organism evidence="17 18">
    <name type="scientific">Oceanicella actignis</name>
    <dbReference type="NCBI Taxonomy" id="1189325"/>
    <lineage>
        <taxon>Bacteria</taxon>
        <taxon>Pseudomonadati</taxon>
        <taxon>Pseudomonadota</taxon>
        <taxon>Alphaproteobacteria</taxon>
        <taxon>Rhodobacterales</taxon>
        <taxon>Paracoccaceae</taxon>
        <taxon>Oceanicella</taxon>
    </lineage>
</organism>
<dbReference type="SUPFAM" id="SSF56519">
    <property type="entry name" value="Penicillin binding protein dimerisation domain"/>
    <property type="match status" value="1"/>
</dbReference>
<evidence type="ECO:0000256" key="12">
    <source>
        <dbReference type="ARBA" id="ARBA00023136"/>
    </source>
</evidence>
<evidence type="ECO:0000259" key="16">
    <source>
        <dbReference type="Pfam" id="PF03717"/>
    </source>
</evidence>
<evidence type="ECO:0000256" key="8">
    <source>
        <dbReference type="ARBA" id="ARBA00022801"/>
    </source>
</evidence>
<evidence type="ECO:0000256" key="4">
    <source>
        <dbReference type="ARBA" id="ARBA00022519"/>
    </source>
</evidence>
<dbReference type="InterPro" id="IPR005311">
    <property type="entry name" value="PBP_dimer"/>
</dbReference>
<proteinExistence type="predicted"/>
<dbReference type="FunFam" id="3.40.710.10:FF:000024">
    <property type="entry name" value="Penicillin-binding protein 2"/>
    <property type="match status" value="1"/>
</dbReference>
<evidence type="ECO:0000256" key="2">
    <source>
        <dbReference type="ARBA" id="ARBA00004236"/>
    </source>
</evidence>
<comment type="subcellular location">
    <subcellularLocation>
        <location evidence="2">Cell membrane</location>
    </subcellularLocation>
    <subcellularLocation>
        <location evidence="1">Membrane</location>
        <topology evidence="1">Single-pass membrane protein</topology>
    </subcellularLocation>
</comment>
<evidence type="ECO:0000256" key="3">
    <source>
        <dbReference type="ARBA" id="ARBA00022475"/>
    </source>
</evidence>
<evidence type="ECO:0000256" key="11">
    <source>
        <dbReference type="ARBA" id="ARBA00022989"/>
    </source>
</evidence>
<name>A0A1M7S8Q7_9RHOB</name>
<keyword evidence="18" id="KW-1185">Reference proteome</keyword>
<evidence type="ECO:0000313" key="18">
    <source>
        <dbReference type="Proteomes" id="UP000184066"/>
    </source>
</evidence>
<sequence length="640" mass="70230">MSARRDAGALTRRGLVLLGAQGALMGVLALRMRQLQIADAERFRLMAEENRVNIRLIPPARGRIFDREGRPLAVNRQNYRVAIVREGTDDPEETLARLARLIDIPPRAREKALRELRAKPAFVPVAVAEHLTWEEFARVNANAPALPGVEVEAGLTRFYPQGELTAHVVGYVGRVSERELKEDGGRTPLYQIPDFQIGKSGVELKAEEILRGEAGVSRIEVNALGRVIREFEREEGKPGDDLQLTVDLELQRYAMERMKDESAAACVLDLTTGDVAALASAPGFDPNKFVFGISSKEWKALLDDPHRPLSNKTVSGQYPPGSTFKMVVALAALEAGALDPAERVFCNGRYKLGTSWFHCWRRGGHGHVDLHQSLAQSCDVFYYEIARRVGVEAIADMARRLGLGQAPPLPLPAVRSGLIPDKAWKRRAHKRAWQIGDTLNAGIGQGYVLATPIQLAVMTARIATGRQVTPRLVRARAGLPLPAPEFAPLGVSAAHLALVRDGMFGVVNDARGTARKSRIAQEGMEMAGKTGTSQVRRITAAERAAGVIRNADLPWERRDHALFVCFAPYRAPRFAVSVVVEHGGGGSTAAAPIARDLMMRALFGPEPPITAYPPAERRRIEEERLRPPAPRPEPPQRDRA</sequence>
<dbReference type="PANTHER" id="PTHR30627">
    <property type="entry name" value="PEPTIDOGLYCAN D,D-TRANSPEPTIDASE"/>
    <property type="match status" value="1"/>
</dbReference>
<feature type="compositionally biased region" description="Basic and acidic residues" evidence="14">
    <location>
        <begin position="615"/>
        <end position="626"/>
    </location>
</feature>
<keyword evidence="6" id="KW-0645">Protease</keyword>
<dbReference type="RefSeq" id="WP_072746151.1">
    <property type="nucleotide sequence ID" value="NZ_FOHL01000003.1"/>
</dbReference>
<feature type="region of interest" description="Disordered" evidence="14">
    <location>
        <begin position="606"/>
        <end position="640"/>
    </location>
</feature>
<keyword evidence="13" id="KW-0961">Cell wall biogenesis/degradation</keyword>
<dbReference type="GO" id="GO:0071555">
    <property type="term" value="P:cell wall organization"/>
    <property type="evidence" value="ECO:0007669"/>
    <property type="project" value="UniProtKB-KW"/>
</dbReference>
<evidence type="ECO:0000256" key="1">
    <source>
        <dbReference type="ARBA" id="ARBA00004167"/>
    </source>
</evidence>
<dbReference type="NCBIfam" id="TIGR03423">
    <property type="entry name" value="pbp2_mrdA"/>
    <property type="match status" value="1"/>
</dbReference>
<dbReference type="Gene3D" id="3.90.1310.10">
    <property type="entry name" value="Penicillin-binding protein 2a (Domain 2)"/>
    <property type="match status" value="1"/>
</dbReference>
<keyword evidence="11" id="KW-1133">Transmembrane helix</keyword>
<dbReference type="GO" id="GO:0008658">
    <property type="term" value="F:penicillin binding"/>
    <property type="evidence" value="ECO:0007669"/>
    <property type="project" value="InterPro"/>
</dbReference>
<evidence type="ECO:0000259" key="15">
    <source>
        <dbReference type="Pfam" id="PF00905"/>
    </source>
</evidence>
<dbReference type="InterPro" id="IPR001460">
    <property type="entry name" value="PCN-bd_Tpept"/>
</dbReference>
<feature type="domain" description="Penicillin-binding protein transpeptidase" evidence="15">
    <location>
        <begin position="264"/>
        <end position="598"/>
    </location>
</feature>
<keyword evidence="4" id="KW-0997">Cell inner membrane</keyword>
<dbReference type="InterPro" id="IPR036138">
    <property type="entry name" value="PBP_dimer_sf"/>
</dbReference>
<keyword evidence="9" id="KW-0133">Cell shape</keyword>
<feature type="domain" description="Penicillin-binding protein dimerisation" evidence="16">
    <location>
        <begin position="57"/>
        <end position="230"/>
    </location>
</feature>
<dbReference type="Proteomes" id="UP000184066">
    <property type="component" value="Unassembled WGS sequence"/>
</dbReference>
<dbReference type="GO" id="GO:0008360">
    <property type="term" value="P:regulation of cell shape"/>
    <property type="evidence" value="ECO:0007669"/>
    <property type="project" value="UniProtKB-KW"/>
</dbReference>
<dbReference type="GO" id="GO:0071972">
    <property type="term" value="F:peptidoglycan L,D-transpeptidase activity"/>
    <property type="evidence" value="ECO:0007669"/>
    <property type="project" value="TreeGrafter"/>
</dbReference>
<dbReference type="Pfam" id="PF03717">
    <property type="entry name" value="PBP_dimer"/>
    <property type="match status" value="1"/>
</dbReference>
<dbReference type="GO" id="GO:0009002">
    <property type="term" value="F:serine-type D-Ala-D-Ala carboxypeptidase activity"/>
    <property type="evidence" value="ECO:0007669"/>
    <property type="project" value="InterPro"/>
</dbReference>
<dbReference type="InterPro" id="IPR012338">
    <property type="entry name" value="Beta-lactam/transpept-like"/>
</dbReference>
<dbReference type="Gene3D" id="3.40.710.10">
    <property type="entry name" value="DD-peptidase/beta-lactamase superfamily"/>
    <property type="match status" value="1"/>
</dbReference>